<dbReference type="Gene3D" id="1.20.120.790">
    <property type="entry name" value="Heat shock protein 90, C-terminal domain"/>
    <property type="match status" value="1"/>
</dbReference>
<accession>A0A2I3H1J2</accession>
<feature type="region of interest" description="Disordered" evidence="3">
    <location>
        <begin position="409"/>
        <end position="437"/>
    </location>
</feature>
<feature type="compositionally biased region" description="Acidic residues" evidence="3">
    <location>
        <begin position="426"/>
        <end position="437"/>
    </location>
</feature>
<dbReference type="PIRSF" id="PIRSF002583">
    <property type="entry name" value="Hsp90"/>
    <property type="match status" value="1"/>
</dbReference>
<name>A0A2I3H1J2_NOMLE</name>
<dbReference type="InterPro" id="IPR037196">
    <property type="entry name" value="HSP90_C"/>
</dbReference>
<reference evidence="4 5" key="1">
    <citation type="submission" date="2012-10" db="EMBL/GenBank/DDBJ databases">
        <authorList>
            <consortium name="Gibbon Genome Sequencing Consortium"/>
        </authorList>
    </citation>
    <scope>NUCLEOTIDE SEQUENCE [LARGE SCALE GENOMIC DNA]</scope>
</reference>
<dbReference type="AlphaFoldDB" id="A0A2I3H1J2"/>
<dbReference type="InParanoid" id="A0A2I3H1J2"/>
<keyword evidence="5" id="KW-1185">Reference proteome</keyword>
<reference evidence="4" key="3">
    <citation type="submission" date="2025-09" db="UniProtKB">
        <authorList>
            <consortium name="Ensembl"/>
        </authorList>
    </citation>
    <scope>IDENTIFICATION</scope>
</reference>
<dbReference type="FunFam" id="3.30.230.80:FF:000001">
    <property type="entry name" value="Heat shock protein 90 alpha"/>
    <property type="match status" value="1"/>
</dbReference>
<dbReference type="InterPro" id="IPR001404">
    <property type="entry name" value="Hsp90_fam"/>
</dbReference>
<dbReference type="InterPro" id="IPR020568">
    <property type="entry name" value="Ribosomal_Su5_D2-typ_SF"/>
</dbReference>
<dbReference type="GO" id="GO:0016887">
    <property type="term" value="F:ATP hydrolysis activity"/>
    <property type="evidence" value="ECO:0007669"/>
    <property type="project" value="InterPro"/>
</dbReference>
<dbReference type="GO" id="GO:0051082">
    <property type="term" value="F:unfolded protein binding"/>
    <property type="evidence" value="ECO:0007669"/>
    <property type="project" value="InterPro"/>
</dbReference>
<feature type="compositionally biased region" description="Basic and acidic residues" evidence="3">
    <location>
        <begin position="27"/>
        <end position="47"/>
    </location>
</feature>
<dbReference type="SUPFAM" id="SSF110942">
    <property type="entry name" value="HSP90 C-terminal domain"/>
    <property type="match status" value="1"/>
</dbReference>
<dbReference type="GO" id="GO:0005524">
    <property type="term" value="F:ATP binding"/>
    <property type="evidence" value="ECO:0007669"/>
    <property type="project" value="InterPro"/>
</dbReference>
<reference evidence="4" key="2">
    <citation type="submission" date="2025-08" db="UniProtKB">
        <authorList>
            <consortium name="Ensembl"/>
        </authorList>
    </citation>
    <scope>IDENTIFICATION</scope>
</reference>
<dbReference type="PANTHER" id="PTHR11528">
    <property type="entry name" value="HEAT SHOCK PROTEIN 90 FAMILY MEMBER"/>
    <property type="match status" value="1"/>
</dbReference>
<feature type="region of interest" description="Disordered" evidence="3">
    <location>
        <begin position="26"/>
        <end position="63"/>
    </location>
</feature>
<dbReference type="EMBL" id="ADFV01183927">
    <property type="status" value="NOT_ANNOTATED_CDS"/>
    <property type="molecule type" value="Genomic_DNA"/>
</dbReference>
<evidence type="ECO:0008006" key="6">
    <source>
        <dbReference type="Google" id="ProtNLM"/>
    </source>
</evidence>
<dbReference type="SUPFAM" id="SSF54211">
    <property type="entry name" value="Ribosomal protein S5 domain 2-like"/>
    <property type="match status" value="1"/>
</dbReference>
<evidence type="ECO:0000256" key="2">
    <source>
        <dbReference type="ARBA" id="ARBA00023186"/>
    </source>
</evidence>
<dbReference type="Proteomes" id="UP000001073">
    <property type="component" value="Chromosome 12"/>
</dbReference>
<organism evidence="4 5">
    <name type="scientific">Nomascus leucogenys</name>
    <name type="common">Northern white-cheeked gibbon</name>
    <name type="synonym">Hylobates leucogenys</name>
    <dbReference type="NCBI Taxonomy" id="61853"/>
    <lineage>
        <taxon>Eukaryota</taxon>
        <taxon>Metazoa</taxon>
        <taxon>Chordata</taxon>
        <taxon>Craniata</taxon>
        <taxon>Vertebrata</taxon>
        <taxon>Euteleostomi</taxon>
        <taxon>Mammalia</taxon>
        <taxon>Eutheria</taxon>
        <taxon>Euarchontoglires</taxon>
        <taxon>Primates</taxon>
        <taxon>Haplorrhini</taxon>
        <taxon>Catarrhini</taxon>
        <taxon>Hylobatidae</taxon>
        <taxon>Nomascus</taxon>
    </lineage>
</organism>
<dbReference type="GeneTree" id="ENSGT01020000230401"/>
<evidence type="ECO:0000313" key="4">
    <source>
        <dbReference type="Ensembl" id="ENSNLEP00000037385.1"/>
    </source>
</evidence>
<evidence type="ECO:0000256" key="3">
    <source>
        <dbReference type="SAM" id="MobiDB-lite"/>
    </source>
</evidence>
<sequence>WNNTSSVCVYMCVYIYVFIYRKREKKREREAKKTKKEEKESKDKPEIEDVGSDEEEEEKKDGDKKNKMIKEKYIDKEKLNITKAIWTRNPDDIINEDLTNDWEDHLAVKHFSVEGHLEFRALLFVPQHAPFDLFEKRKKKNNIKLYVHRVFIMDNCEELIPVYLNFTGKVVNSKALCLNISLEVLPQSKILKVIRKNLVKKCLELFTELAEDKENYKKFYDVKLEIYEDSQHWKKLSELLRYYTFASGDEMKHIYYITGETKDQVANSAFVECLRKHGLEVIYMIEPIGEYCEVEGKTLVSVTKEGLELPEDEEEKKKQEEKKNKKKVEKVVVIYGWTANMERIMKAQALRDNSTTGYMAAKKHLEINPDHSIIETLRQKAEADKYKSVQDLTHANRIHRMIKLGVGIDENNPTADTTEEMSRLEGDDDTSCMEEID</sequence>
<evidence type="ECO:0000256" key="1">
    <source>
        <dbReference type="ARBA" id="ARBA00008239"/>
    </source>
</evidence>
<dbReference type="Ensembl" id="ENSNLET00000044901.1">
    <property type="protein sequence ID" value="ENSNLEP00000037385.1"/>
    <property type="gene ID" value="ENSNLEG00000035252.1"/>
</dbReference>
<protein>
    <recommendedName>
        <fullName evidence="6">Heat shock protein 90 beta family member 1</fullName>
    </recommendedName>
</protein>
<dbReference type="Pfam" id="PF00183">
    <property type="entry name" value="HSP90"/>
    <property type="match status" value="1"/>
</dbReference>
<dbReference type="Gene3D" id="3.40.50.11260">
    <property type="match status" value="1"/>
</dbReference>
<keyword evidence="2" id="KW-0143">Chaperone</keyword>
<feature type="compositionally biased region" description="Acidic residues" evidence="3">
    <location>
        <begin position="48"/>
        <end position="58"/>
    </location>
</feature>
<proteinExistence type="inferred from homology"/>
<dbReference type="Gene3D" id="3.30.230.80">
    <property type="match status" value="1"/>
</dbReference>
<dbReference type="STRING" id="61853.ENSNLEP00000037385"/>
<dbReference type="GO" id="GO:0140662">
    <property type="term" value="F:ATP-dependent protein folding chaperone"/>
    <property type="evidence" value="ECO:0007669"/>
    <property type="project" value="InterPro"/>
</dbReference>
<evidence type="ECO:0000313" key="5">
    <source>
        <dbReference type="Proteomes" id="UP000001073"/>
    </source>
</evidence>
<comment type="similarity">
    <text evidence="1">Belongs to the heat shock protein 90 family.</text>
</comment>
<dbReference type="OMA" id="EYCEVEG"/>